<comment type="similarity">
    <text evidence="1">Belongs to the peptidase S33 family.</text>
</comment>
<dbReference type="InterPro" id="IPR029058">
    <property type="entry name" value="AB_hydrolase_fold"/>
</dbReference>
<evidence type="ECO:0000313" key="4">
    <source>
        <dbReference type="EMBL" id="KAK0649068.1"/>
    </source>
</evidence>
<dbReference type="PANTHER" id="PTHR43248">
    <property type="entry name" value="2-SUCCINYL-6-HYDROXY-2,4-CYCLOHEXADIENE-1-CARBOXYLATE SYNTHASE"/>
    <property type="match status" value="1"/>
</dbReference>
<evidence type="ECO:0000313" key="5">
    <source>
        <dbReference type="Proteomes" id="UP001174936"/>
    </source>
</evidence>
<dbReference type="AlphaFoldDB" id="A0AA39YAQ1"/>
<evidence type="ECO:0000256" key="2">
    <source>
        <dbReference type="ARBA" id="ARBA00022801"/>
    </source>
</evidence>
<dbReference type="EMBL" id="JAULSV010000003">
    <property type="protein sequence ID" value="KAK0649068.1"/>
    <property type="molecule type" value="Genomic_DNA"/>
</dbReference>
<feature type="domain" description="Peptidase S33 tripeptidyl aminopeptidase-like C-terminal" evidence="3">
    <location>
        <begin position="400"/>
        <end position="488"/>
    </location>
</feature>
<dbReference type="PANTHER" id="PTHR43248:SF25">
    <property type="entry name" value="AB HYDROLASE-1 DOMAIN-CONTAINING PROTEIN-RELATED"/>
    <property type="match status" value="1"/>
</dbReference>
<evidence type="ECO:0000256" key="1">
    <source>
        <dbReference type="ARBA" id="ARBA00010088"/>
    </source>
</evidence>
<dbReference type="SUPFAM" id="SSF53474">
    <property type="entry name" value="alpha/beta-Hydrolases"/>
    <property type="match status" value="1"/>
</dbReference>
<organism evidence="4 5">
    <name type="scientific">Cercophora newfieldiana</name>
    <dbReference type="NCBI Taxonomy" id="92897"/>
    <lineage>
        <taxon>Eukaryota</taxon>
        <taxon>Fungi</taxon>
        <taxon>Dikarya</taxon>
        <taxon>Ascomycota</taxon>
        <taxon>Pezizomycotina</taxon>
        <taxon>Sordariomycetes</taxon>
        <taxon>Sordariomycetidae</taxon>
        <taxon>Sordariales</taxon>
        <taxon>Lasiosphaeriaceae</taxon>
        <taxon>Cercophora</taxon>
    </lineage>
</organism>
<comment type="caution">
    <text evidence="4">The sequence shown here is derived from an EMBL/GenBank/DDBJ whole genome shotgun (WGS) entry which is preliminary data.</text>
</comment>
<dbReference type="InterPro" id="IPR013595">
    <property type="entry name" value="Pept_S33_TAP-like_C"/>
</dbReference>
<dbReference type="GO" id="GO:0016787">
    <property type="term" value="F:hydrolase activity"/>
    <property type="evidence" value="ECO:0007669"/>
    <property type="project" value="UniProtKB-KW"/>
</dbReference>
<dbReference type="Proteomes" id="UP001174936">
    <property type="component" value="Unassembled WGS sequence"/>
</dbReference>
<keyword evidence="2 4" id="KW-0378">Hydrolase</keyword>
<sequence>MAAARDDHTSLSYAGERISWTPCGVIADHDLECSTISVPMDQFNASNNHGGKSFSIPLIRMRGKNATQNLLLNPGGPGGSGVEFVYRRGVQLNTIVGEGFHLLSFDPRGINGSRPLASCYATPDDRRNPNFSPIRGKNVDWDASEAWAWSSNFVRACADSMGEHGAYLNTPQTAADMNDILDAVGQEDMYYWGFSYGTLLGQTYATLFPERSRRVIIDGVANQFDWYESPLDREEFEDSDKVLDGFLDECIKAGPDNCTLASLAETKEDLSTALTASLNDLRDNPVAVYVNNTAYGILDYWDLRDAIFSAMYRPPSWYELSANLASLLHGNATPAFLAYGFESPPSNDSTDALYVVSYNDGASGAAHWPNDITSTLASVSPILNLSLFSSSEYTFYFSKAAWSIPRTHSYIPKRGVKTAHPLLILSTTYDPICPLISARSANDAFEDSRLIEVKGYGHCSIAVPSMCITRHVRGFLYNGTLPEENVQCEADGKPYFVKPGQDGKTKMTAEFDDAEERRIHLAQVEMAAAEGLWPKPW</sequence>
<proteinExistence type="inferred from homology"/>
<name>A0AA39YAQ1_9PEZI</name>
<accession>A0AA39YAQ1</accession>
<reference evidence="4" key="1">
    <citation type="submission" date="2023-06" db="EMBL/GenBank/DDBJ databases">
        <title>Genome-scale phylogeny and comparative genomics of the fungal order Sordariales.</title>
        <authorList>
            <consortium name="Lawrence Berkeley National Laboratory"/>
            <person name="Hensen N."/>
            <person name="Bonometti L."/>
            <person name="Westerberg I."/>
            <person name="Brannstrom I.O."/>
            <person name="Guillou S."/>
            <person name="Cros-Aarteil S."/>
            <person name="Calhoun S."/>
            <person name="Haridas S."/>
            <person name="Kuo A."/>
            <person name="Mondo S."/>
            <person name="Pangilinan J."/>
            <person name="Riley R."/>
            <person name="Labutti K."/>
            <person name="Andreopoulos B."/>
            <person name="Lipzen A."/>
            <person name="Chen C."/>
            <person name="Yanf M."/>
            <person name="Daum C."/>
            <person name="Ng V."/>
            <person name="Clum A."/>
            <person name="Steindorff A."/>
            <person name="Ohm R."/>
            <person name="Martin F."/>
            <person name="Silar P."/>
            <person name="Natvig D."/>
            <person name="Lalanne C."/>
            <person name="Gautier V."/>
            <person name="Ament-Velasquez S.L."/>
            <person name="Kruys A."/>
            <person name="Hutchinson M.I."/>
            <person name="Powell A.J."/>
            <person name="Barry K."/>
            <person name="Miller A.N."/>
            <person name="Grigoriev I.V."/>
            <person name="Debuchy R."/>
            <person name="Gladieux P."/>
            <person name="Thoren M.H."/>
            <person name="Johannesson H."/>
        </authorList>
    </citation>
    <scope>NUCLEOTIDE SEQUENCE</scope>
    <source>
        <strain evidence="4">SMH2532-1</strain>
    </source>
</reference>
<gene>
    <name evidence="4" type="ORF">B0T16DRAFT_427978</name>
</gene>
<protein>
    <submittedName>
        <fullName evidence="4">Alpha/Beta hydrolase protein</fullName>
    </submittedName>
</protein>
<dbReference type="InterPro" id="IPR051601">
    <property type="entry name" value="Serine_prot/Carboxylest_S33"/>
</dbReference>
<evidence type="ECO:0000259" key="3">
    <source>
        <dbReference type="Pfam" id="PF08386"/>
    </source>
</evidence>
<dbReference type="Gene3D" id="3.40.50.1820">
    <property type="entry name" value="alpha/beta hydrolase"/>
    <property type="match status" value="1"/>
</dbReference>
<keyword evidence="5" id="KW-1185">Reference proteome</keyword>
<dbReference type="Pfam" id="PF08386">
    <property type="entry name" value="Abhydrolase_4"/>
    <property type="match status" value="1"/>
</dbReference>